<reference evidence="2 3" key="1">
    <citation type="journal article" date="2018" name="Nat. Ecol. Evol.">
        <title>Pezizomycetes genomes reveal the molecular basis of ectomycorrhizal truffle lifestyle.</title>
        <authorList>
            <person name="Murat C."/>
            <person name="Payen T."/>
            <person name="Noel B."/>
            <person name="Kuo A."/>
            <person name="Morin E."/>
            <person name="Chen J."/>
            <person name="Kohler A."/>
            <person name="Krizsan K."/>
            <person name="Balestrini R."/>
            <person name="Da Silva C."/>
            <person name="Montanini B."/>
            <person name="Hainaut M."/>
            <person name="Levati E."/>
            <person name="Barry K.W."/>
            <person name="Belfiori B."/>
            <person name="Cichocki N."/>
            <person name="Clum A."/>
            <person name="Dockter R.B."/>
            <person name="Fauchery L."/>
            <person name="Guy J."/>
            <person name="Iotti M."/>
            <person name="Le Tacon F."/>
            <person name="Lindquist E.A."/>
            <person name="Lipzen A."/>
            <person name="Malagnac F."/>
            <person name="Mello A."/>
            <person name="Molinier V."/>
            <person name="Miyauchi S."/>
            <person name="Poulain J."/>
            <person name="Riccioni C."/>
            <person name="Rubini A."/>
            <person name="Sitrit Y."/>
            <person name="Splivallo R."/>
            <person name="Traeger S."/>
            <person name="Wang M."/>
            <person name="Zifcakova L."/>
            <person name="Wipf D."/>
            <person name="Zambonelli A."/>
            <person name="Paolocci F."/>
            <person name="Nowrousian M."/>
            <person name="Ottonello S."/>
            <person name="Baldrian P."/>
            <person name="Spatafora J.W."/>
            <person name="Henrissat B."/>
            <person name="Nagy L.G."/>
            <person name="Aury J.M."/>
            <person name="Wincker P."/>
            <person name="Grigoriev I.V."/>
            <person name="Bonfante P."/>
            <person name="Martin F.M."/>
        </authorList>
    </citation>
    <scope>NUCLEOTIDE SEQUENCE [LARGE SCALE GENOMIC DNA]</scope>
    <source>
        <strain evidence="2 3">RN42</strain>
    </source>
</reference>
<dbReference type="EMBL" id="ML119662">
    <property type="protein sequence ID" value="RPA83881.1"/>
    <property type="molecule type" value="Genomic_DNA"/>
</dbReference>
<sequence>MGKAILSSPAREDMPRSSDETPETLALTPSSSRSHSTHSGTTFQSTSRNLDPEDNNGPSSNQTPSNFREFHILNYAYRYQTTGGYIKDVKHDTIRIRDDGSSMSSGCVVESLLSLGGTIGLNEIADIIEKESKMKGQTMMITSLEVEETFDAIFQGSERWFSEIVFDLAPASQDCRQLYYCKGLSSDEKHHGEEGTYPWQLFNIKPGDTDDGFWGRSAKEVIRDTMSFRSIYHLKTILNAIEEECGDPVVLVNLHEDFAEIGSFVNHLPFYALQALLVTDSFTSSSERFKQKSLDKHYPGQKPLSLLVADTEEDSQPSQDILRTYSHLNTDQRCALKGFIETLSGPTRKELMLRRLSFCKKECRITRELQDHYDKTMWRWAQSFEAKTLLVEVDACT</sequence>
<feature type="compositionally biased region" description="Low complexity" evidence="1">
    <location>
        <begin position="28"/>
        <end position="42"/>
    </location>
</feature>
<proteinExistence type="predicted"/>
<dbReference type="AlphaFoldDB" id="A0A3N4II81"/>
<gene>
    <name evidence="2" type="ORF">BJ508DRAFT_52269</name>
</gene>
<protein>
    <submittedName>
        <fullName evidence="2">Uncharacterized protein</fullName>
    </submittedName>
</protein>
<organism evidence="2 3">
    <name type="scientific">Ascobolus immersus RN42</name>
    <dbReference type="NCBI Taxonomy" id="1160509"/>
    <lineage>
        <taxon>Eukaryota</taxon>
        <taxon>Fungi</taxon>
        <taxon>Dikarya</taxon>
        <taxon>Ascomycota</taxon>
        <taxon>Pezizomycotina</taxon>
        <taxon>Pezizomycetes</taxon>
        <taxon>Pezizales</taxon>
        <taxon>Ascobolaceae</taxon>
        <taxon>Ascobolus</taxon>
    </lineage>
</organism>
<feature type="compositionally biased region" description="Polar residues" evidence="1">
    <location>
        <begin position="56"/>
        <end position="66"/>
    </location>
</feature>
<feature type="compositionally biased region" description="Basic and acidic residues" evidence="1">
    <location>
        <begin position="10"/>
        <end position="19"/>
    </location>
</feature>
<dbReference type="Proteomes" id="UP000275078">
    <property type="component" value="Unassembled WGS sequence"/>
</dbReference>
<accession>A0A3N4II81</accession>
<evidence type="ECO:0000313" key="2">
    <source>
        <dbReference type="EMBL" id="RPA83881.1"/>
    </source>
</evidence>
<evidence type="ECO:0000313" key="3">
    <source>
        <dbReference type="Proteomes" id="UP000275078"/>
    </source>
</evidence>
<keyword evidence="3" id="KW-1185">Reference proteome</keyword>
<evidence type="ECO:0000256" key="1">
    <source>
        <dbReference type="SAM" id="MobiDB-lite"/>
    </source>
</evidence>
<name>A0A3N4II81_ASCIM</name>
<feature type="region of interest" description="Disordered" evidence="1">
    <location>
        <begin position="1"/>
        <end position="66"/>
    </location>
</feature>